<dbReference type="EMBL" id="JAGIZQ010000003">
    <property type="protein sequence ID" value="KAH6637139.1"/>
    <property type="molecule type" value="Genomic_DNA"/>
</dbReference>
<organism evidence="1 2">
    <name type="scientific">Chaetomium tenue</name>
    <dbReference type="NCBI Taxonomy" id="1854479"/>
    <lineage>
        <taxon>Eukaryota</taxon>
        <taxon>Fungi</taxon>
        <taxon>Dikarya</taxon>
        <taxon>Ascomycota</taxon>
        <taxon>Pezizomycotina</taxon>
        <taxon>Sordariomycetes</taxon>
        <taxon>Sordariomycetidae</taxon>
        <taxon>Sordariales</taxon>
        <taxon>Chaetomiaceae</taxon>
        <taxon>Chaetomium</taxon>
    </lineage>
</organism>
<reference evidence="1 2" key="1">
    <citation type="journal article" date="2021" name="Nat. Commun.">
        <title>Genetic determinants of endophytism in the Arabidopsis root mycobiome.</title>
        <authorList>
            <person name="Mesny F."/>
            <person name="Miyauchi S."/>
            <person name="Thiergart T."/>
            <person name="Pickel B."/>
            <person name="Atanasova L."/>
            <person name="Karlsson M."/>
            <person name="Huettel B."/>
            <person name="Barry K.W."/>
            <person name="Haridas S."/>
            <person name="Chen C."/>
            <person name="Bauer D."/>
            <person name="Andreopoulos W."/>
            <person name="Pangilinan J."/>
            <person name="LaButti K."/>
            <person name="Riley R."/>
            <person name="Lipzen A."/>
            <person name="Clum A."/>
            <person name="Drula E."/>
            <person name="Henrissat B."/>
            <person name="Kohler A."/>
            <person name="Grigoriev I.V."/>
            <person name="Martin F.M."/>
            <person name="Hacquard S."/>
        </authorList>
    </citation>
    <scope>NUCLEOTIDE SEQUENCE [LARGE SCALE GENOMIC DNA]</scope>
    <source>
        <strain evidence="1 2">MPI-SDFR-AT-0079</strain>
    </source>
</reference>
<proteinExistence type="predicted"/>
<evidence type="ECO:0000313" key="2">
    <source>
        <dbReference type="Proteomes" id="UP000724584"/>
    </source>
</evidence>
<accession>A0ACB7PFP2</accession>
<evidence type="ECO:0000313" key="1">
    <source>
        <dbReference type="EMBL" id="KAH6637139.1"/>
    </source>
</evidence>
<protein>
    <submittedName>
        <fullName evidence="1">Uncharacterized protein</fullName>
    </submittedName>
</protein>
<name>A0ACB7PFP2_9PEZI</name>
<sequence>MSPTILPDMPSEAALQSLRDELDGNVFRGVDGFFAKYFENRPWSAALEEKLQETKAADKLSTDALGLTHFDALVEWLAAFGSLIFVADQSSLRFRTQSLSSTPTGPLSASIYIETSDLPFVAGSTRVFGEYHHADATVAVDDYDDLMRFYGRALAVFQAQPARLFLHGFRVCGSTLKLWVFDRSGAYSSGKLDLAQRPGLLVQTLASYAMMDDKEAGFNTFVKRLGPGSEGCVTFGQDNKLLHLRPELIAVPDYLVGLGTTCYAASTSTTGEPTDVVKFSWREGEAHAEIRRLEQARERKVWATADLRSGLQFPQPFVNRVFSCVATAPLGRPIQKFTSIAELLETLRDLVKALRSLYLDARIIHRDIAIKNLVIAPQSSADNPKGVLIDFDQALDVDNARAMEPMVGSDGFMAIGILTGKRHTYRHDLESLFYVFLWFAIANDHENDNAYDILEGLPKTSRLWKWCSMDFGAVGREKAADMTPEGFSALLDEFSADFAPLRGLAKELHAPIFSLRDGKIFTGTETDQAAVERLYDEMEDAFNKGASALQN</sequence>
<comment type="caution">
    <text evidence="1">The sequence shown here is derived from an EMBL/GenBank/DDBJ whole genome shotgun (WGS) entry which is preliminary data.</text>
</comment>
<dbReference type="Proteomes" id="UP000724584">
    <property type="component" value="Unassembled WGS sequence"/>
</dbReference>
<gene>
    <name evidence="1" type="ORF">F5144DRAFT_647085</name>
</gene>
<keyword evidence="2" id="KW-1185">Reference proteome</keyword>